<dbReference type="NCBIfam" id="TIGR03696">
    <property type="entry name" value="Rhs_assc_core"/>
    <property type="match status" value="1"/>
</dbReference>
<evidence type="ECO:0000313" key="2">
    <source>
        <dbReference type="Proteomes" id="UP000031599"/>
    </source>
</evidence>
<gene>
    <name evidence="1" type="ORF">DB30_01832</name>
</gene>
<dbReference type="EMBL" id="JMCC02000147">
    <property type="protein sequence ID" value="KIG12149.1"/>
    <property type="molecule type" value="Genomic_DNA"/>
</dbReference>
<organism evidence="1 2">
    <name type="scientific">Enhygromyxa salina</name>
    <dbReference type="NCBI Taxonomy" id="215803"/>
    <lineage>
        <taxon>Bacteria</taxon>
        <taxon>Pseudomonadati</taxon>
        <taxon>Myxococcota</taxon>
        <taxon>Polyangia</taxon>
        <taxon>Nannocystales</taxon>
        <taxon>Nannocystaceae</taxon>
        <taxon>Enhygromyxa</taxon>
    </lineage>
</organism>
<dbReference type="PRINTS" id="PR00394">
    <property type="entry name" value="RHSPROTEIN"/>
</dbReference>
<dbReference type="Gene3D" id="2.180.10.10">
    <property type="entry name" value="RHS repeat-associated core"/>
    <property type="match status" value="1"/>
</dbReference>
<sequence length="542" mass="59865">MPHLSSMVWNHDDELREVTVGTETVYFQYAGGMRSRKYVEKSGATTEERICLGPFEIYRKRISGTLDLERESIHISDDTGRICIIETKTVDGGSAIGSPTGIWRYQLSNHLGSTATEVDGSGAVISYEEYHPYGTSAYRAVNASIDVSAKRYRYTGMERDEETGLEYHSARYYVGWLGRWTAADPVGLGDGVNRYAYVTVTPTMLKDTGGKSGYSPIYDQEQTTQHLEDELTNLNGELDEIWSRIREEGINEISDGLWETYEDAIDDIGSDIRTTRDRLRTARAVLAVAKDPAAIHDLVGFSEVELELISRGGHALQLSERMLQETRQHVARTPNAQEKGKQIRAQKQEARLWFAGNAALVLGTWETLVAARVGLVTVEARAAAVSRGSAGVGASEENLSISDDYFRVNETPTGSTSRGTSHLDGFHENALTLVTSRPVGREPWAPAVPPEHAGTLLLPTWSRSRRRALGSFMEDQIGSTTGRSALRKMVRRQLLTQLYVTTSLQQAHNMTTSCSVKIAFRSSAGSCCSNDSRAYPSEETLA</sequence>
<comment type="caution">
    <text evidence="1">The sequence shown here is derived from an EMBL/GenBank/DDBJ whole genome shotgun (WGS) entry which is preliminary data.</text>
</comment>
<dbReference type="InterPro" id="IPR022385">
    <property type="entry name" value="Rhs_assc_core"/>
</dbReference>
<proteinExistence type="predicted"/>
<name>A0A0C1Z3I0_9BACT</name>
<dbReference type="Proteomes" id="UP000031599">
    <property type="component" value="Unassembled WGS sequence"/>
</dbReference>
<dbReference type="AlphaFoldDB" id="A0A0C1Z3I0"/>
<dbReference type="InterPro" id="IPR050708">
    <property type="entry name" value="T6SS_VgrG/RHS"/>
</dbReference>
<dbReference type="PANTHER" id="PTHR32305">
    <property type="match status" value="1"/>
</dbReference>
<accession>A0A0C1Z3I0</accession>
<dbReference type="PANTHER" id="PTHR32305:SF15">
    <property type="entry name" value="PROTEIN RHSA-RELATED"/>
    <property type="match status" value="1"/>
</dbReference>
<evidence type="ECO:0000313" key="1">
    <source>
        <dbReference type="EMBL" id="KIG12149.1"/>
    </source>
</evidence>
<reference evidence="1 2" key="1">
    <citation type="submission" date="2014-12" db="EMBL/GenBank/DDBJ databases">
        <title>Genome assembly of Enhygromyxa salina DSM 15201.</title>
        <authorList>
            <person name="Sharma G."/>
            <person name="Subramanian S."/>
        </authorList>
    </citation>
    <scope>NUCLEOTIDE SEQUENCE [LARGE SCALE GENOMIC DNA]</scope>
    <source>
        <strain evidence="1 2">DSM 15201</strain>
    </source>
</reference>
<protein>
    <submittedName>
        <fullName evidence="1">Insecticidal toxin complex protein</fullName>
    </submittedName>
</protein>